<dbReference type="PANTHER" id="PTHR33112:SF16">
    <property type="entry name" value="HETEROKARYON INCOMPATIBILITY DOMAIN-CONTAINING PROTEIN"/>
    <property type="match status" value="1"/>
</dbReference>
<dbReference type="EMBL" id="KZ679134">
    <property type="protein sequence ID" value="PTB75146.1"/>
    <property type="molecule type" value="Genomic_DNA"/>
</dbReference>
<evidence type="ECO:0000313" key="2">
    <source>
        <dbReference type="EMBL" id="PTB75146.1"/>
    </source>
</evidence>
<protein>
    <recommendedName>
        <fullName evidence="1">Heterokaryon incompatibility domain-containing protein</fullName>
    </recommendedName>
</protein>
<dbReference type="PANTHER" id="PTHR33112">
    <property type="entry name" value="DOMAIN PROTEIN, PUTATIVE-RELATED"/>
    <property type="match status" value="1"/>
</dbReference>
<evidence type="ECO:0000259" key="1">
    <source>
        <dbReference type="Pfam" id="PF06985"/>
    </source>
</evidence>
<proteinExistence type="predicted"/>
<keyword evidence="3" id="KW-1185">Reference proteome</keyword>
<dbReference type="Proteomes" id="UP000240760">
    <property type="component" value="Unassembled WGS sequence"/>
</dbReference>
<accession>A0A2T4C0R4</accession>
<name>A0A2T4C0R4_TRILO</name>
<feature type="domain" description="Heterokaryon incompatibility" evidence="1">
    <location>
        <begin position="254"/>
        <end position="409"/>
    </location>
</feature>
<organism evidence="2 3">
    <name type="scientific">Trichoderma longibrachiatum ATCC 18648</name>
    <dbReference type="NCBI Taxonomy" id="983965"/>
    <lineage>
        <taxon>Eukaryota</taxon>
        <taxon>Fungi</taxon>
        <taxon>Dikarya</taxon>
        <taxon>Ascomycota</taxon>
        <taxon>Pezizomycotina</taxon>
        <taxon>Sordariomycetes</taxon>
        <taxon>Hypocreomycetidae</taxon>
        <taxon>Hypocreales</taxon>
        <taxon>Hypocreaceae</taxon>
        <taxon>Trichoderma</taxon>
    </lineage>
</organism>
<evidence type="ECO:0000313" key="3">
    <source>
        <dbReference type="Proteomes" id="UP000240760"/>
    </source>
</evidence>
<dbReference type="InterPro" id="IPR010730">
    <property type="entry name" value="HET"/>
</dbReference>
<dbReference type="Pfam" id="PF06985">
    <property type="entry name" value="HET"/>
    <property type="match status" value="1"/>
</dbReference>
<dbReference type="STRING" id="983965.A0A2T4C0R4"/>
<sequence length="685" mass="78423">MDHEREDGGWKPISNKMFYPSKDNLCDACRRISLPSLTAELASPPSFWREMELENAMPITSKYGMRLFDNALDFTKRAKSCAMCWLIAHAFAMQYQTLEGIVERPIFLSPWWTYGTATPMTSNPVEDQVPLMGMLVWIPIDSHPYATPRDGYVPCTLRFYTDDESPRTFQRIVGRVPVPYTGSPQILARLRHQLTTCRVNHTKCLQTVAGSPFDEKEEPTLPMRVIDLGPPSLGTEKDRELIRLFHTEGSRGHYVVFSYRSAVLENPLCTTRASLKDYLQGISWTKFPQTLQQAMELTKSLGFRYFWVDLLCVVQDDPEERLRESKRLGDVFEGAALVIADSSGWILEEGLFNTPSNQTFSSLVRIPYHDANGTADGTVLHVDCVDPNNISDPDETDSTFSGRAWVTQEYFMARRIAFFTTSGIVWSCRTVRIGPDGVQDNPTRNLENRKWFDIIQHHVLSELKHPEDRLQSLESIRTAIQKRDGGTPYRHGMFEKDLQEQLMWRVVKGRARKAENPVAVPSWSWASSMAEIQFFEYPANPAPLSIIIQWESCGNMSFKGDAISVPAAKMRKLKKSPWWQKMKVVPDPLTEPDDGNWENTLRFDEIEHPGKFAGSLFGLLLCTKEMKWPDDRLTLNEYFIVLRRISKWNQTYERVGAGMSSSHGRLMDNLLTWSSDCKVRSIRIV</sequence>
<reference evidence="2 3" key="1">
    <citation type="submission" date="2016-07" db="EMBL/GenBank/DDBJ databases">
        <title>Multiple horizontal gene transfer events from other fungi enriched the ability of initially mycotrophic Trichoderma (Ascomycota) to feed on dead plant biomass.</title>
        <authorList>
            <consortium name="DOE Joint Genome Institute"/>
            <person name="Aerts A."/>
            <person name="Atanasova L."/>
            <person name="Chenthamara K."/>
            <person name="Zhang J."/>
            <person name="Grujic M."/>
            <person name="Henrissat B."/>
            <person name="Kuo A."/>
            <person name="Salamov A."/>
            <person name="Lipzen A."/>
            <person name="Labutti K."/>
            <person name="Barry K."/>
            <person name="Miao Y."/>
            <person name="Rahimi M.J."/>
            <person name="Shen Q."/>
            <person name="Grigoriev I.V."/>
            <person name="Kubicek C.P."/>
            <person name="Druzhinina I.S."/>
        </authorList>
    </citation>
    <scope>NUCLEOTIDE SEQUENCE [LARGE SCALE GENOMIC DNA]</scope>
    <source>
        <strain evidence="2 3">ATCC 18648</strain>
    </source>
</reference>
<dbReference type="OrthoDB" id="47007at2759"/>
<gene>
    <name evidence="2" type="ORF">M440DRAFT_1358022</name>
</gene>
<dbReference type="AlphaFoldDB" id="A0A2T4C0R4"/>